<name>A0A918X3F1_9ACTN</name>
<dbReference type="AlphaFoldDB" id="A0A918X3F1"/>
<organism evidence="2 3">
    <name type="scientific">Streptomyces finlayi</name>
    <dbReference type="NCBI Taxonomy" id="67296"/>
    <lineage>
        <taxon>Bacteria</taxon>
        <taxon>Bacillati</taxon>
        <taxon>Actinomycetota</taxon>
        <taxon>Actinomycetes</taxon>
        <taxon>Kitasatosporales</taxon>
        <taxon>Streptomycetaceae</taxon>
        <taxon>Streptomyces</taxon>
    </lineage>
</organism>
<evidence type="ECO:0000313" key="2">
    <source>
        <dbReference type="EMBL" id="GHD08021.1"/>
    </source>
</evidence>
<proteinExistence type="predicted"/>
<dbReference type="SUPFAM" id="SSF47413">
    <property type="entry name" value="lambda repressor-like DNA-binding domains"/>
    <property type="match status" value="1"/>
</dbReference>
<comment type="caution">
    <text evidence="2">The sequence shown here is derived from an EMBL/GenBank/DDBJ whole genome shotgun (WGS) entry which is preliminary data.</text>
</comment>
<reference evidence="2" key="1">
    <citation type="journal article" date="2014" name="Int. J. Syst. Evol. Microbiol.">
        <title>Complete genome sequence of Corynebacterium casei LMG S-19264T (=DSM 44701T), isolated from a smear-ripened cheese.</title>
        <authorList>
            <consortium name="US DOE Joint Genome Institute (JGI-PGF)"/>
            <person name="Walter F."/>
            <person name="Albersmeier A."/>
            <person name="Kalinowski J."/>
            <person name="Ruckert C."/>
        </authorList>
    </citation>
    <scope>NUCLEOTIDE SEQUENCE</scope>
    <source>
        <strain evidence="2">JCM 4637</strain>
    </source>
</reference>
<dbReference type="GO" id="GO:0003677">
    <property type="term" value="F:DNA binding"/>
    <property type="evidence" value="ECO:0007669"/>
    <property type="project" value="InterPro"/>
</dbReference>
<dbReference type="Proteomes" id="UP000638353">
    <property type="component" value="Unassembled WGS sequence"/>
</dbReference>
<dbReference type="PANTHER" id="PTHR35010:SF2">
    <property type="entry name" value="BLL4672 PROTEIN"/>
    <property type="match status" value="1"/>
</dbReference>
<reference evidence="2" key="2">
    <citation type="submission" date="2020-09" db="EMBL/GenBank/DDBJ databases">
        <authorList>
            <person name="Sun Q."/>
            <person name="Ohkuma M."/>
        </authorList>
    </citation>
    <scope>NUCLEOTIDE SEQUENCE</scope>
    <source>
        <strain evidence="2">JCM 4637</strain>
    </source>
</reference>
<dbReference type="RefSeq" id="WP_189826002.1">
    <property type="nucleotide sequence ID" value="NZ_BMVC01000014.1"/>
</dbReference>
<dbReference type="PROSITE" id="PS50943">
    <property type="entry name" value="HTH_CROC1"/>
    <property type="match status" value="1"/>
</dbReference>
<dbReference type="SMART" id="SM00530">
    <property type="entry name" value="HTH_XRE"/>
    <property type="match status" value="1"/>
</dbReference>
<accession>A0A918X3F1</accession>
<dbReference type="EMBL" id="BMVC01000014">
    <property type="protein sequence ID" value="GHD08021.1"/>
    <property type="molecule type" value="Genomic_DNA"/>
</dbReference>
<dbReference type="InterPro" id="IPR041413">
    <property type="entry name" value="MLTR_LBD"/>
</dbReference>
<dbReference type="Gene3D" id="1.10.260.40">
    <property type="entry name" value="lambda repressor-like DNA-binding domains"/>
    <property type="match status" value="1"/>
</dbReference>
<dbReference type="Pfam" id="PF13560">
    <property type="entry name" value="HTH_31"/>
    <property type="match status" value="1"/>
</dbReference>
<feature type="domain" description="HTH cro/C1-type" evidence="1">
    <location>
        <begin position="34"/>
        <end position="81"/>
    </location>
</feature>
<dbReference type="Gene3D" id="3.30.450.180">
    <property type="match status" value="1"/>
</dbReference>
<dbReference type="InterPro" id="IPR010982">
    <property type="entry name" value="Lambda_DNA-bd_dom_sf"/>
</dbReference>
<evidence type="ECO:0000313" key="3">
    <source>
        <dbReference type="Proteomes" id="UP000638353"/>
    </source>
</evidence>
<dbReference type="CDD" id="cd00093">
    <property type="entry name" value="HTH_XRE"/>
    <property type="match status" value="1"/>
</dbReference>
<evidence type="ECO:0000259" key="1">
    <source>
        <dbReference type="PROSITE" id="PS50943"/>
    </source>
</evidence>
<dbReference type="Pfam" id="PF17765">
    <property type="entry name" value="MLTR_LBD"/>
    <property type="match status" value="1"/>
</dbReference>
<dbReference type="PANTHER" id="PTHR35010">
    <property type="entry name" value="BLL4672 PROTEIN-RELATED"/>
    <property type="match status" value="1"/>
</dbReference>
<protein>
    <submittedName>
        <fullName evidence="2">Transcriptional regulator</fullName>
    </submittedName>
</protein>
<sequence>MSENELGAFLRARREAVTPSEVGLPEGPRRRTPGLRRSELATLSGISVEYLTRLEQGRDRNPSAQVLAALADALRLSGETRLHLGRLLKHTNDHKLLCPAAETPVRQVRPTVQALLDRLDPSPAVLLNRLSEVVACTTGYERLMQPVGLLDGEQPSVLRYVFTDPRAHDTYPDWGRVADAQFGMVGFDLARDDPHVSHLAAELALTAGSEFANRLAAPPKLPVRSGVERFVHPESGELRLAYETLDLPDPDGQRILVHLPGDETTAAALDRLTGRRPGALRAVSG</sequence>
<dbReference type="InterPro" id="IPR001387">
    <property type="entry name" value="Cro/C1-type_HTH"/>
</dbReference>
<gene>
    <name evidence="2" type="ORF">GCM10010334_60870</name>
</gene>